<protein>
    <submittedName>
        <fullName evidence="2">Acyl dehydratase</fullName>
    </submittedName>
</protein>
<reference evidence="2 3" key="1">
    <citation type="submission" date="2018-01" db="EMBL/GenBank/DDBJ databases">
        <title>Complete genome sequence of Salinigranum rubrum GX10T, an extremely halophilic archaeon isolated from a marine solar saltern.</title>
        <authorList>
            <person name="Han S."/>
        </authorList>
    </citation>
    <scope>NUCLEOTIDE SEQUENCE [LARGE SCALE GENOMIC DNA]</scope>
    <source>
        <strain evidence="2 3">GX10</strain>
    </source>
</reference>
<dbReference type="InterPro" id="IPR050965">
    <property type="entry name" value="UPF0336/Enoyl-CoA_hydratase"/>
</dbReference>
<dbReference type="GO" id="GO:0006633">
    <property type="term" value="P:fatty acid biosynthetic process"/>
    <property type="evidence" value="ECO:0007669"/>
    <property type="project" value="TreeGrafter"/>
</dbReference>
<dbReference type="PANTHER" id="PTHR43437:SF3">
    <property type="entry name" value="HYDROXYACYL-THIOESTER DEHYDRATASE TYPE 2, MITOCHONDRIAL"/>
    <property type="match status" value="1"/>
</dbReference>
<evidence type="ECO:0000259" key="1">
    <source>
        <dbReference type="Pfam" id="PF01575"/>
    </source>
</evidence>
<dbReference type="Proteomes" id="UP000236584">
    <property type="component" value="Chromosome"/>
</dbReference>
<name>A0A2I8VHC8_9EURY</name>
<dbReference type="InterPro" id="IPR002539">
    <property type="entry name" value="MaoC-like_dom"/>
</dbReference>
<dbReference type="SUPFAM" id="SSF54637">
    <property type="entry name" value="Thioesterase/thiol ester dehydrase-isomerase"/>
    <property type="match status" value="1"/>
</dbReference>
<dbReference type="OrthoDB" id="51509at2157"/>
<sequence>MEYSAMDVTAPVRGMTSAWLKSSRHVSRSFVHMYSSVAEANRAMLARQNGASGVREPEVDSVAYTEESWSMERSVDSDEELGVGDVVRFTKQITEEDVLAFAGISGDTNRLHLDEEFAEETRFGRRIVHGTLASGLISSALARLPGMTVYLSQDLRFLKPVDIGSELTAVVEIVEDLGDRRYRLDTVVQTADETTVIDGEAVVLIDPAPESE</sequence>
<dbReference type="AlphaFoldDB" id="A0A2I8VHC8"/>
<evidence type="ECO:0000313" key="2">
    <source>
        <dbReference type="EMBL" id="AUV81336.1"/>
    </source>
</evidence>
<feature type="domain" description="MaoC-like" evidence="1">
    <location>
        <begin position="88"/>
        <end position="190"/>
    </location>
</feature>
<dbReference type="CDD" id="cd03449">
    <property type="entry name" value="R_hydratase"/>
    <property type="match status" value="1"/>
</dbReference>
<dbReference type="InterPro" id="IPR029069">
    <property type="entry name" value="HotDog_dom_sf"/>
</dbReference>
<evidence type="ECO:0000313" key="3">
    <source>
        <dbReference type="Proteomes" id="UP000236584"/>
    </source>
</evidence>
<proteinExistence type="predicted"/>
<dbReference type="PANTHER" id="PTHR43437">
    <property type="entry name" value="HYDROXYACYL-THIOESTER DEHYDRATASE TYPE 2, MITOCHONDRIAL-RELATED"/>
    <property type="match status" value="1"/>
</dbReference>
<dbReference type="KEGG" id="srub:C2R22_06390"/>
<dbReference type="Pfam" id="PF01575">
    <property type="entry name" value="MaoC_dehydratas"/>
    <property type="match status" value="1"/>
</dbReference>
<dbReference type="GO" id="GO:0019171">
    <property type="term" value="F:(3R)-hydroxyacyl-[acyl-carrier-protein] dehydratase activity"/>
    <property type="evidence" value="ECO:0007669"/>
    <property type="project" value="TreeGrafter"/>
</dbReference>
<gene>
    <name evidence="2" type="ORF">C2R22_06390</name>
</gene>
<dbReference type="EMBL" id="CP026309">
    <property type="protein sequence ID" value="AUV81336.1"/>
    <property type="molecule type" value="Genomic_DNA"/>
</dbReference>
<organism evidence="2 3">
    <name type="scientific">Salinigranum rubrum</name>
    <dbReference type="NCBI Taxonomy" id="755307"/>
    <lineage>
        <taxon>Archaea</taxon>
        <taxon>Methanobacteriati</taxon>
        <taxon>Methanobacteriota</taxon>
        <taxon>Stenosarchaea group</taxon>
        <taxon>Halobacteria</taxon>
        <taxon>Halobacteriales</taxon>
        <taxon>Haloferacaceae</taxon>
        <taxon>Salinigranum</taxon>
    </lineage>
</organism>
<accession>A0A2I8VHC8</accession>
<dbReference type="Gene3D" id="3.10.129.10">
    <property type="entry name" value="Hotdog Thioesterase"/>
    <property type="match status" value="1"/>
</dbReference>
<keyword evidence="3" id="KW-1185">Reference proteome</keyword>